<feature type="domain" description="Telomere length regulation protein conserved" evidence="3">
    <location>
        <begin position="295"/>
        <end position="410"/>
    </location>
</feature>
<dbReference type="GO" id="GO:0051879">
    <property type="term" value="F:Hsp90 protein binding"/>
    <property type="evidence" value="ECO:0007669"/>
    <property type="project" value="TreeGrafter"/>
</dbReference>
<proteinExistence type="inferred from homology"/>
<evidence type="ECO:0000256" key="1">
    <source>
        <dbReference type="ARBA" id="ARBA00006133"/>
    </source>
</evidence>
<name>G4T7A8_SERID</name>
<feature type="compositionally biased region" description="Basic and acidic residues" evidence="2">
    <location>
        <begin position="191"/>
        <end position="201"/>
    </location>
</feature>
<dbReference type="InParanoid" id="G4T7A8"/>
<evidence type="ECO:0000313" key="5">
    <source>
        <dbReference type="Proteomes" id="UP000007148"/>
    </source>
</evidence>
<dbReference type="AlphaFoldDB" id="G4T7A8"/>
<dbReference type="GO" id="GO:0005829">
    <property type="term" value="C:cytosol"/>
    <property type="evidence" value="ECO:0007669"/>
    <property type="project" value="TreeGrafter"/>
</dbReference>
<dbReference type="InterPro" id="IPR019337">
    <property type="entry name" value="Telomere_length_regulation_dom"/>
</dbReference>
<dbReference type="PANTHER" id="PTHR15830:SF10">
    <property type="entry name" value="TELOMERE LENGTH REGULATION PROTEIN TEL2 HOMOLOG"/>
    <property type="match status" value="1"/>
</dbReference>
<dbReference type="InterPro" id="IPR038528">
    <property type="entry name" value="TEL2_C_sf"/>
</dbReference>
<evidence type="ECO:0000259" key="3">
    <source>
        <dbReference type="Pfam" id="PF10193"/>
    </source>
</evidence>
<reference evidence="4 5" key="1">
    <citation type="journal article" date="2011" name="PLoS Pathog.">
        <title>Endophytic Life Strategies Decoded by Genome and Transcriptome Analyses of the Mutualistic Root Symbiont Piriformospora indica.</title>
        <authorList>
            <person name="Zuccaro A."/>
            <person name="Lahrmann U."/>
            <person name="Guldener U."/>
            <person name="Langen G."/>
            <person name="Pfiffi S."/>
            <person name="Biedenkopf D."/>
            <person name="Wong P."/>
            <person name="Samans B."/>
            <person name="Grimm C."/>
            <person name="Basiewicz M."/>
            <person name="Murat C."/>
            <person name="Martin F."/>
            <person name="Kogel K.H."/>
        </authorList>
    </citation>
    <scope>NUCLEOTIDE SEQUENCE [LARGE SCALE GENOMIC DNA]</scope>
    <source>
        <strain evidence="4 5">DSM 11827</strain>
    </source>
</reference>
<dbReference type="OrthoDB" id="10254187at2759"/>
<evidence type="ECO:0000313" key="4">
    <source>
        <dbReference type="EMBL" id="CCA67147.1"/>
    </source>
</evidence>
<comment type="caution">
    <text evidence="4">The sequence shown here is derived from an EMBL/GenBank/DDBJ whole genome shotgun (WGS) entry which is preliminary data.</text>
</comment>
<dbReference type="Pfam" id="PF10193">
    <property type="entry name" value="Telomere_reg-2"/>
    <property type="match status" value="1"/>
</dbReference>
<gene>
    <name evidence="4" type="ORF">PIIN_00980</name>
</gene>
<keyword evidence="5" id="KW-1185">Reference proteome</keyword>
<dbReference type="EMBL" id="CAFZ01000010">
    <property type="protein sequence ID" value="CCA67147.1"/>
    <property type="molecule type" value="Genomic_DNA"/>
</dbReference>
<evidence type="ECO:0000256" key="2">
    <source>
        <dbReference type="SAM" id="MobiDB-lite"/>
    </source>
</evidence>
<feature type="region of interest" description="Disordered" evidence="2">
    <location>
        <begin position="188"/>
        <end position="258"/>
    </location>
</feature>
<organism evidence="4 5">
    <name type="scientific">Serendipita indica (strain DSM 11827)</name>
    <name type="common">Root endophyte fungus</name>
    <name type="synonym">Piriformospora indica</name>
    <dbReference type="NCBI Taxonomy" id="1109443"/>
    <lineage>
        <taxon>Eukaryota</taxon>
        <taxon>Fungi</taxon>
        <taxon>Dikarya</taxon>
        <taxon>Basidiomycota</taxon>
        <taxon>Agaricomycotina</taxon>
        <taxon>Agaricomycetes</taxon>
        <taxon>Sebacinales</taxon>
        <taxon>Serendipitaceae</taxon>
        <taxon>Serendipita</taxon>
    </lineage>
</organism>
<dbReference type="OMA" id="GWILEAY"/>
<dbReference type="STRING" id="1109443.G4T7A8"/>
<dbReference type="Proteomes" id="UP000007148">
    <property type="component" value="Unassembled WGS sequence"/>
</dbReference>
<dbReference type="Gene3D" id="1.25.40.720">
    <property type="entry name" value="Telomere length regulation protein 2, C-terminal domain"/>
    <property type="match status" value="1"/>
</dbReference>
<protein>
    <recommendedName>
        <fullName evidence="3">Telomere length regulation protein conserved domain-containing protein</fullName>
    </recommendedName>
</protein>
<dbReference type="GO" id="GO:0042162">
    <property type="term" value="F:telomeric DNA binding"/>
    <property type="evidence" value="ECO:0007669"/>
    <property type="project" value="TreeGrafter"/>
</dbReference>
<dbReference type="PANTHER" id="PTHR15830">
    <property type="entry name" value="TELOMERE LENGTH REGULATION PROTEIN TEL2 FAMILY MEMBER"/>
    <property type="match status" value="1"/>
</dbReference>
<dbReference type="eggNOG" id="KOG4346">
    <property type="taxonomic scope" value="Eukaryota"/>
</dbReference>
<comment type="similarity">
    <text evidence="1">Belongs to the TEL2 family.</text>
</comment>
<accession>G4T7A8</accession>
<dbReference type="GO" id="GO:0051083">
    <property type="term" value="P:'de novo' cotranslational protein folding"/>
    <property type="evidence" value="ECO:0007669"/>
    <property type="project" value="TreeGrafter"/>
</dbReference>
<sequence>MQLKSDSSITNTRAPWDSTLWSLTSTILDRPISQGLARAISCWFSLGPSRDKALRKLLDRAVELWTDEEHIKHSTLDRHRGKFRPYFAVNSYRSVAVVTCLLLTTLVELFGNLQQPQTENSVFRYLSTLPSFVNAVGIYIGHLDPSVRRCGLLVAEIIAQNAGGKLQFQDWDGDGEGREWARAMRSLANGRDSDAEVEKGDATPSLSQENYQSALSPPLPTNSQTITIVDQTEDSDDSLEGYASSELSSRPPTPTPAVETLVTEDPKLESREPTVEEVNADPTLLDPMKKKIRRPVYLLDLGNLFKVPKEGSEQAESIRVGLENASALIRRKARWGSELEENAVDLAYTIMGLQNNYDLENFDLSVLEALTALVACCPKKAAPCIIEHFFTPSFSVGQRFRMLSALALGARELAGLPTPQLAVRVLEFPSRLLAPPSHKKYITSEDMEQADVQIRGLVEGISAEAVEKGRKNAEESVPEIVRERQLTILGGRNKKPGIVELNSSSRPSQEANVKASVSFTELASEFFISPLISRFWVYLQDSLAYEDARRRTRSGGGFRAAGTGMILSPLVLAHLVNTVAVLAHAARHSPAYLSIIAPAALELAATVGTRKMSTEQSFASGDSSDEELRRDSSVLCSALELAIVVVDACIDLDGGKTIASENGSLVTSASIWANKTFETVHKGLRLEGMGGEMERRLSKASAGLVIKLEEVTARWHPIPLLPM</sequence>
<dbReference type="InterPro" id="IPR051970">
    <property type="entry name" value="TEL2_Regulation"/>
</dbReference>
<dbReference type="HOGENOM" id="CLU_011808_0_0_1"/>
<feature type="compositionally biased region" description="Polar residues" evidence="2">
    <location>
        <begin position="204"/>
        <end position="230"/>
    </location>
</feature>